<name>A0A132NQ37_GIAIN</name>
<protein>
    <submittedName>
        <fullName evidence="1">Uncharacterized protein</fullName>
    </submittedName>
</protein>
<evidence type="ECO:0000313" key="2">
    <source>
        <dbReference type="Proteomes" id="UP000070089"/>
    </source>
</evidence>
<proteinExistence type="predicted"/>
<organism evidence="1 2">
    <name type="scientific">Giardia duodenalis assemblage B</name>
    <dbReference type="NCBI Taxonomy" id="1394984"/>
    <lineage>
        <taxon>Eukaryota</taxon>
        <taxon>Metamonada</taxon>
        <taxon>Diplomonadida</taxon>
        <taxon>Hexamitidae</taxon>
        <taxon>Giardiinae</taxon>
        <taxon>Giardia</taxon>
    </lineage>
</organism>
<dbReference type="Proteomes" id="UP000070089">
    <property type="component" value="Unassembled WGS sequence"/>
</dbReference>
<reference evidence="1 2" key="1">
    <citation type="journal article" date="2015" name="Mol. Biochem. Parasitol.">
        <title>Identification of polymorphic genes for use in assemblage B genotyping assays through comparative genomics of multiple assemblage B Giardia duodenalis isolates.</title>
        <authorList>
            <person name="Wielinga C."/>
            <person name="Thompson R.C."/>
            <person name="Monis P."/>
            <person name="Ryan U."/>
        </authorList>
    </citation>
    <scope>NUCLEOTIDE SEQUENCE [LARGE SCALE GENOMIC DNA]</scope>
    <source>
        <strain evidence="1 2">BAH15c1</strain>
    </source>
</reference>
<dbReference type="AlphaFoldDB" id="A0A132NQ37"/>
<dbReference type="EMBL" id="JXTI01000134">
    <property type="protein sequence ID" value="KWX12138.1"/>
    <property type="molecule type" value="Genomic_DNA"/>
</dbReference>
<sequence>MGKIFSCLLIVRSLCKDCRMSESLRPVLTYYPMRQVLSVKTPHMKMFTHGLRDGLRLEYFQVGLGKETYADREQERRAVGLSKLPVIFTNPCGTNRLRFVTEQKRATVLAACQRT</sequence>
<accession>A0A132NQ37</accession>
<dbReference type="VEuPathDB" id="GiardiaDB:QR46_3912"/>
<gene>
    <name evidence="1" type="ORF">QR46_3912</name>
</gene>
<evidence type="ECO:0000313" key="1">
    <source>
        <dbReference type="EMBL" id="KWX12138.1"/>
    </source>
</evidence>
<comment type="caution">
    <text evidence="1">The sequence shown here is derived from an EMBL/GenBank/DDBJ whole genome shotgun (WGS) entry which is preliminary data.</text>
</comment>
<dbReference type="OrthoDB" id="10250649at2759"/>